<keyword evidence="7" id="KW-0472">Membrane</keyword>
<dbReference type="Pfam" id="PF13145">
    <property type="entry name" value="Rotamase_2"/>
    <property type="match status" value="1"/>
</dbReference>
<evidence type="ECO:0000256" key="7">
    <source>
        <dbReference type="SAM" id="Phobius"/>
    </source>
</evidence>
<dbReference type="PANTHER" id="PTHR47245:SF1">
    <property type="entry name" value="FOLDASE PROTEIN PRSA"/>
    <property type="match status" value="1"/>
</dbReference>
<keyword evidence="10" id="KW-1185">Reference proteome</keyword>
<dbReference type="Gene3D" id="3.10.50.40">
    <property type="match status" value="1"/>
</dbReference>
<dbReference type="RefSeq" id="WP_153406642.1">
    <property type="nucleotide sequence ID" value="NZ_ML762449.1"/>
</dbReference>
<dbReference type="OrthoDB" id="2677468at2"/>
<accession>A0A7C8GQG5</accession>
<evidence type="ECO:0000313" key="9">
    <source>
        <dbReference type="EMBL" id="KAB8126412.1"/>
    </source>
</evidence>
<dbReference type="SUPFAM" id="SSF54534">
    <property type="entry name" value="FKBP-like"/>
    <property type="match status" value="1"/>
</dbReference>
<sequence length="299" mass="34615">MSLSKLSLWIVIFLLLITNIFTLFFYKDEEKIEDQIVFKTEAGPLATINGEEINRNDVSQRLMDQYGEQTLIDLVNEKVVFSLAEKNNLVIEDKIMERELSRLLVMQGLVAKQEMDQLKKDWKRQIEYRYYLQQLLTKDMEISDSEVKQYYDTYKRQYNFEQRIQLSHIVTPSLEKAEEVLAELNSGESFAAAAKEYSIDESSVDGGYLGFYSETSSFIPPEYFQQATQLESGSFSNAFETSQGIAIIFVHQILPSITFTYEEAFHEVKQDLALEQLDQSINATTLWDEAEVKTILDSQ</sequence>
<evidence type="ECO:0000256" key="3">
    <source>
        <dbReference type="ARBA" id="ARBA00022729"/>
    </source>
</evidence>
<dbReference type="InterPro" id="IPR000297">
    <property type="entry name" value="PPIase_PpiC"/>
</dbReference>
<comment type="caution">
    <text evidence="9">The sequence shown here is derived from an EMBL/GenBank/DDBJ whole genome shotgun (WGS) entry which is preliminary data.</text>
</comment>
<evidence type="ECO:0000256" key="2">
    <source>
        <dbReference type="ARBA" id="ARBA00013194"/>
    </source>
</evidence>
<name>A0A7C8GQG5_9BACI</name>
<evidence type="ECO:0000256" key="4">
    <source>
        <dbReference type="ARBA" id="ARBA00023110"/>
    </source>
</evidence>
<proteinExistence type="predicted"/>
<keyword evidence="7" id="KW-0812">Transmembrane</keyword>
<dbReference type="Proteomes" id="UP000480246">
    <property type="component" value="Unassembled WGS sequence"/>
</dbReference>
<organism evidence="9 10">
    <name type="scientific">Gracilibacillus oryzae</name>
    <dbReference type="NCBI Taxonomy" id="1672701"/>
    <lineage>
        <taxon>Bacteria</taxon>
        <taxon>Bacillati</taxon>
        <taxon>Bacillota</taxon>
        <taxon>Bacilli</taxon>
        <taxon>Bacillales</taxon>
        <taxon>Bacillaceae</taxon>
        <taxon>Gracilibacillus</taxon>
    </lineage>
</organism>
<evidence type="ECO:0000259" key="8">
    <source>
        <dbReference type="PROSITE" id="PS50198"/>
    </source>
</evidence>
<gene>
    <name evidence="9" type="ORF">F9U64_19995</name>
</gene>
<feature type="domain" description="PpiC" evidence="8">
    <location>
        <begin position="161"/>
        <end position="252"/>
    </location>
</feature>
<dbReference type="PANTHER" id="PTHR47245">
    <property type="entry name" value="PEPTIDYLPROLYL ISOMERASE"/>
    <property type="match status" value="1"/>
</dbReference>
<dbReference type="PROSITE" id="PS50198">
    <property type="entry name" value="PPIC_PPIASE_2"/>
    <property type="match status" value="1"/>
</dbReference>
<keyword evidence="7" id="KW-1133">Transmembrane helix</keyword>
<comment type="catalytic activity">
    <reaction evidence="1">
        <text>[protein]-peptidylproline (omega=180) = [protein]-peptidylproline (omega=0)</text>
        <dbReference type="Rhea" id="RHEA:16237"/>
        <dbReference type="Rhea" id="RHEA-COMP:10747"/>
        <dbReference type="Rhea" id="RHEA-COMP:10748"/>
        <dbReference type="ChEBI" id="CHEBI:83833"/>
        <dbReference type="ChEBI" id="CHEBI:83834"/>
        <dbReference type="EC" id="5.2.1.8"/>
    </reaction>
</comment>
<dbReference type="EMBL" id="WEID01000108">
    <property type="protein sequence ID" value="KAB8126412.1"/>
    <property type="molecule type" value="Genomic_DNA"/>
</dbReference>
<keyword evidence="3" id="KW-0732">Signal</keyword>
<dbReference type="InterPro" id="IPR023058">
    <property type="entry name" value="PPIase_PpiC_CS"/>
</dbReference>
<reference evidence="9 10" key="1">
    <citation type="submission" date="2019-10" db="EMBL/GenBank/DDBJ databases">
        <title>Gracilibacillus sp. nov. isolated from rice seeds.</title>
        <authorList>
            <person name="He S."/>
        </authorList>
    </citation>
    <scope>NUCLEOTIDE SEQUENCE [LARGE SCALE GENOMIC DNA]</scope>
    <source>
        <strain evidence="9 10">TD8</strain>
    </source>
</reference>
<dbReference type="InterPro" id="IPR050245">
    <property type="entry name" value="PrsA_foldase"/>
</dbReference>
<evidence type="ECO:0000256" key="5">
    <source>
        <dbReference type="ARBA" id="ARBA00023235"/>
    </source>
</evidence>
<evidence type="ECO:0000256" key="6">
    <source>
        <dbReference type="PROSITE-ProRule" id="PRU00278"/>
    </source>
</evidence>
<keyword evidence="4 6" id="KW-0697">Rotamase</keyword>
<dbReference type="PROSITE" id="PS01096">
    <property type="entry name" value="PPIC_PPIASE_1"/>
    <property type="match status" value="1"/>
</dbReference>
<keyword evidence="5 6" id="KW-0413">Isomerase</keyword>
<evidence type="ECO:0000313" key="10">
    <source>
        <dbReference type="Proteomes" id="UP000480246"/>
    </source>
</evidence>
<evidence type="ECO:0000256" key="1">
    <source>
        <dbReference type="ARBA" id="ARBA00000971"/>
    </source>
</evidence>
<dbReference type="AlphaFoldDB" id="A0A7C8GQG5"/>
<dbReference type="EC" id="5.2.1.8" evidence="2"/>
<dbReference type="GO" id="GO:0003755">
    <property type="term" value="F:peptidyl-prolyl cis-trans isomerase activity"/>
    <property type="evidence" value="ECO:0007669"/>
    <property type="project" value="UniProtKB-KW"/>
</dbReference>
<protein>
    <recommendedName>
        <fullName evidence="2">peptidylprolyl isomerase</fullName>
        <ecNumber evidence="2">5.2.1.8</ecNumber>
    </recommendedName>
</protein>
<feature type="transmembrane region" description="Helical" evidence="7">
    <location>
        <begin position="6"/>
        <end position="26"/>
    </location>
</feature>
<dbReference type="InterPro" id="IPR046357">
    <property type="entry name" value="PPIase_dom_sf"/>
</dbReference>